<accession>A0A6J4NNQ1</accession>
<organism evidence="1">
    <name type="scientific">uncultured Microcoleus sp</name>
    <dbReference type="NCBI Taxonomy" id="259945"/>
    <lineage>
        <taxon>Bacteria</taxon>
        <taxon>Bacillati</taxon>
        <taxon>Cyanobacteriota</taxon>
        <taxon>Cyanophyceae</taxon>
        <taxon>Oscillatoriophycideae</taxon>
        <taxon>Oscillatoriales</taxon>
        <taxon>Microcoleaceae</taxon>
        <taxon>Microcoleus</taxon>
        <taxon>environmental samples</taxon>
    </lineage>
</organism>
<dbReference type="EMBL" id="CADCTZ010001312">
    <property type="protein sequence ID" value="CAA9390478.1"/>
    <property type="molecule type" value="Genomic_DNA"/>
</dbReference>
<proteinExistence type="predicted"/>
<feature type="non-terminal residue" evidence="1">
    <location>
        <position position="24"/>
    </location>
</feature>
<name>A0A6J4NNQ1_9CYAN</name>
<gene>
    <name evidence="1" type="ORF">AVDCRST_MAG84-5572</name>
</gene>
<protein>
    <submittedName>
        <fullName evidence="1">Uncharacterized protein</fullName>
    </submittedName>
</protein>
<evidence type="ECO:0000313" key="1">
    <source>
        <dbReference type="EMBL" id="CAA9390478.1"/>
    </source>
</evidence>
<reference evidence="1" key="1">
    <citation type="submission" date="2020-02" db="EMBL/GenBank/DDBJ databases">
        <authorList>
            <person name="Meier V. D."/>
        </authorList>
    </citation>
    <scope>NUCLEOTIDE SEQUENCE</scope>
    <source>
        <strain evidence="1">AVDCRST_MAG84</strain>
    </source>
</reference>
<sequence>MAVQLQKLPPETQEVLKLAACIGA</sequence>
<dbReference type="AlphaFoldDB" id="A0A6J4NNQ1"/>